<dbReference type="Pfam" id="PF01679">
    <property type="entry name" value="Pmp3"/>
    <property type="match status" value="1"/>
</dbReference>
<dbReference type="PANTHER" id="PTHR21659">
    <property type="entry name" value="HYDROPHOBIC PROTEIN RCI2 LOW TEMPERATURE AND SALT RESPONSIVE PROTEIN LTI6 -RELATED"/>
    <property type="match status" value="1"/>
</dbReference>
<dbReference type="InterPro" id="IPR000612">
    <property type="entry name" value="PMP3"/>
</dbReference>
<protein>
    <submittedName>
        <fullName evidence="8">UPF0057-domain-containing protein</fullName>
    </submittedName>
</protein>
<evidence type="ECO:0000256" key="6">
    <source>
        <dbReference type="SAM" id="Phobius"/>
    </source>
</evidence>
<feature type="transmembrane region" description="Helical" evidence="6">
    <location>
        <begin position="18"/>
        <end position="38"/>
    </location>
</feature>
<reference evidence="8" key="1">
    <citation type="submission" date="2017-02" db="UniProtKB">
        <authorList>
            <consortium name="WormBaseParasite"/>
        </authorList>
    </citation>
    <scope>IDENTIFICATION</scope>
</reference>
<evidence type="ECO:0000256" key="2">
    <source>
        <dbReference type="ARBA" id="ARBA00009530"/>
    </source>
</evidence>
<evidence type="ECO:0000313" key="8">
    <source>
        <dbReference type="WBParaSite" id="SMUV_0000948401-mRNA-1"/>
    </source>
</evidence>
<evidence type="ECO:0000256" key="4">
    <source>
        <dbReference type="ARBA" id="ARBA00022989"/>
    </source>
</evidence>
<keyword evidence="4 6" id="KW-1133">Transmembrane helix</keyword>
<name>A0A0N5AX17_9BILA</name>
<dbReference type="GO" id="GO:0016020">
    <property type="term" value="C:membrane"/>
    <property type="evidence" value="ECO:0007669"/>
    <property type="project" value="UniProtKB-SubCell"/>
</dbReference>
<dbReference type="PANTHER" id="PTHR21659:SF42">
    <property type="entry name" value="UPF0057 MEMBRANE PROTEIN ZK632.10-RELATED"/>
    <property type="match status" value="1"/>
</dbReference>
<evidence type="ECO:0000256" key="1">
    <source>
        <dbReference type="ARBA" id="ARBA00004370"/>
    </source>
</evidence>
<organism evidence="7 8">
    <name type="scientific">Syphacia muris</name>
    <dbReference type="NCBI Taxonomy" id="451379"/>
    <lineage>
        <taxon>Eukaryota</taxon>
        <taxon>Metazoa</taxon>
        <taxon>Ecdysozoa</taxon>
        <taxon>Nematoda</taxon>
        <taxon>Chromadorea</taxon>
        <taxon>Rhabditida</taxon>
        <taxon>Spirurina</taxon>
        <taxon>Oxyuridomorpha</taxon>
        <taxon>Oxyuroidea</taxon>
        <taxon>Oxyuridae</taxon>
        <taxon>Syphacia</taxon>
    </lineage>
</organism>
<dbReference type="Proteomes" id="UP000046393">
    <property type="component" value="Unplaced"/>
</dbReference>
<dbReference type="WBParaSite" id="SMUV_0000948401-mRNA-1">
    <property type="protein sequence ID" value="SMUV_0000948401-mRNA-1"/>
    <property type="gene ID" value="SMUV_0000948401"/>
</dbReference>
<proteinExistence type="inferred from homology"/>
<evidence type="ECO:0000313" key="7">
    <source>
        <dbReference type="Proteomes" id="UP000046393"/>
    </source>
</evidence>
<sequence>MAFSLACFMTCNDEISSFSWAVSVCLSFFNLPPLAVLLHDGCGVQFLINIILYFLGIVPGAIHAIWLIFFANR</sequence>
<comment type="similarity">
    <text evidence="2">Belongs to the UPF0057 (PMP3) family.</text>
</comment>
<keyword evidence="3 6" id="KW-0812">Transmembrane</keyword>
<comment type="subcellular location">
    <subcellularLocation>
        <location evidence="1">Membrane</location>
    </subcellularLocation>
</comment>
<feature type="transmembrane region" description="Helical" evidence="6">
    <location>
        <begin position="50"/>
        <end position="71"/>
    </location>
</feature>
<accession>A0A0N5AX17</accession>
<evidence type="ECO:0000256" key="5">
    <source>
        <dbReference type="ARBA" id="ARBA00023136"/>
    </source>
</evidence>
<dbReference type="AlphaFoldDB" id="A0A0N5AX17"/>
<keyword evidence="7" id="KW-1185">Reference proteome</keyword>
<keyword evidence="5 6" id="KW-0472">Membrane</keyword>
<evidence type="ECO:0000256" key="3">
    <source>
        <dbReference type="ARBA" id="ARBA00022692"/>
    </source>
</evidence>